<dbReference type="InterPro" id="IPR051885">
    <property type="entry name" value="CC_CF"/>
</dbReference>
<evidence type="ECO:0000256" key="3">
    <source>
        <dbReference type="ARBA" id="ARBA00023273"/>
    </source>
</evidence>
<feature type="coiled-coil region" evidence="4">
    <location>
        <begin position="525"/>
        <end position="587"/>
    </location>
</feature>
<dbReference type="PANTHER" id="PTHR15654">
    <property type="entry name" value="COILED-COIL DOMAIN-CONTAINING PROTEIN 113-RELATED"/>
    <property type="match status" value="1"/>
</dbReference>
<evidence type="ECO:0000256" key="4">
    <source>
        <dbReference type="SAM" id="Coils"/>
    </source>
</evidence>
<proteinExistence type="predicted"/>
<feature type="domain" description="CCDC113/CCDC96 coiled-coil" evidence="6">
    <location>
        <begin position="475"/>
        <end position="649"/>
    </location>
</feature>
<dbReference type="Pfam" id="PF13870">
    <property type="entry name" value="CCDC113_CCDC96_CC"/>
    <property type="match status" value="1"/>
</dbReference>
<keyword evidence="7" id="KW-1185">Reference proteome</keyword>
<reference evidence="8" key="1">
    <citation type="submission" date="2025-08" db="UniProtKB">
        <authorList>
            <consortium name="RefSeq"/>
        </authorList>
    </citation>
    <scope>IDENTIFICATION</scope>
    <source>
        <strain evidence="8">11010-0011.00</strain>
        <tissue evidence="8">Whole body</tissue>
    </source>
</reference>
<accession>A0A6J2UIL5</accession>
<evidence type="ECO:0000313" key="8">
    <source>
        <dbReference type="RefSeq" id="XP_030387052.1"/>
    </source>
</evidence>
<feature type="region of interest" description="Disordered" evidence="5">
    <location>
        <begin position="1"/>
        <end position="20"/>
    </location>
</feature>
<dbReference type="InterPro" id="IPR025254">
    <property type="entry name" value="CCDC113/CCDC96_CC"/>
</dbReference>
<name>A0A6J2UIL5_DROLE</name>
<dbReference type="AlphaFoldDB" id="A0A6J2UIL5"/>
<feature type="compositionally biased region" description="Polar residues" evidence="5">
    <location>
        <begin position="1"/>
        <end position="12"/>
    </location>
</feature>
<dbReference type="RefSeq" id="XP_030387052.1">
    <property type="nucleotide sequence ID" value="XM_030531192.1"/>
</dbReference>
<dbReference type="PANTHER" id="PTHR15654:SF1">
    <property type="entry name" value="COILED-COIL DOMAIN-CONTAINING PROTEIN 96"/>
    <property type="match status" value="1"/>
</dbReference>
<dbReference type="GO" id="GO:0005930">
    <property type="term" value="C:axoneme"/>
    <property type="evidence" value="ECO:0007669"/>
    <property type="project" value="TreeGrafter"/>
</dbReference>
<sequence length="657" mass="76461">MDTNTEDANARSNDLDENLAMEVTPIEDTPAATQQETTNESVEPVEGIEEEAPAEMVTYMDIPMEEDVTLEKPKRRYHLKDALKSRFSVGYSEKKNIVHKVHSDYEDEEFEEDSQNYIRSESSAMEEARHTKIFDENYNDIVAHDALDAFEETDYSNTETTDSTNSHKAVDTVGMKKHFLTNFEELPHLSEISEEEEEIGIDFTVSKPSSPNRNSEQVDEDKGAFVDPLTGDILSDSTDSTAEISDHHFEEMEEETEEQDDFFEPETESVHAMPIIEKEDDFNVFTNFTQSLLETTEQKKHVNLDLKYEFELYEIAHQTVEQLIDQIVKKSESVAPQNRLRKNLDKVKLINELSLVVERYIVEKHINIAILSKITDYFKRIKSTRTLMKLPPDIEHTEKLRYIHALQRVDHAKKIAAAAKKNNAYLNSATLMDLQYVQNIAMSTEVDLEVAMRNGILRKDSDFLKRVLNREFKLMADMRNEISDTRLALITRKHTLGRLDERIEHFEQITEDLSMTHFISIQNEVQALDKKIEERNAELKKLHSNYHMELHFLAHNREKTLSFENKLQLLREELKVKKKRQHDLRDMLFKLKLERGDIRRKCNELTYQGGLLAMPTLMFDYDDTVDKLKVKHASVQKLRDTFKDLSKRVGTVTMTIN</sequence>
<evidence type="ECO:0000259" key="6">
    <source>
        <dbReference type="Pfam" id="PF13870"/>
    </source>
</evidence>
<dbReference type="GO" id="GO:0036064">
    <property type="term" value="C:ciliary basal body"/>
    <property type="evidence" value="ECO:0007669"/>
    <property type="project" value="TreeGrafter"/>
</dbReference>
<protein>
    <submittedName>
        <fullName evidence="8">Uncharacterized protein LOC115633725</fullName>
    </submittedName>
</protein>
<evidence type="ECO:0000256" key="1">
    <source>
        <dbReference type="ARBA" id="ARBA00004138"/>
    </source>
</evidence>
<keyword evidence="2 4" id="KW-0175">Coiled coil</keyword>
<keyword evidence="3" id="KW-0966">Cell projection</keyword>
<dbReference type="GO" id="GO:0060271">
    <property type="term" value="P:cilium assembly"/>
    <property type="evidence" value="ECO:0007669"/>
    <property type="project" value="TreeGrafter"/>
</dbReference>
<feature type="region of interest" description="Disordered" evidence="5">
    <location>
        <begin position="27"/>
        <end position="50"/>
    </location>
</feature>
<gene>
    <name evidence="8" type="primary">LOC115633725</name>
</gene>
<dbReference type="GeneID" id="115633725"/>
<organism evidence="7 8">
    <name type="scientific">Drosophila lebanonensis</name>
    <name type="common">Fruit fly</name>
    <name type="synonym">Scaptodrosophila lebanonensis</name>
    <dbReference type="NCBI Taxonomy" id="7225"/>
    <lineage>
        <taxon>Eukaryota</taxon>
        <taxon>Metazoa</taxon>
        <taxon>Ecdysozoa</taxon>
        <taxon>Arthropoda</taxon>
        <taxon>Hexapoda</taxon>
        <taxon>Insecta</taxon>
        <taxon>Pterygota</taxon>
        <taxon>Neoptera</taxon>
        <taxon>Endopterygota</taxon>
        <taxon>Diptera</taxon>
        <taxon>Brachycera</taxon>
        <taxon>Muscomorpha</taxon>
        <taxon>Ephydroidea</taxon>
        <taxon>Drosophilidae</taxon>
        <taxon>Scaptodrosophila</taxon>
    </lineage>
</organism>
<evidence type="ECO:0000256" key="2">
    <source>
        <dbReference type="ARBA" id="ARBA00023054"/>
    </source>
</evidence>
<comment type="subcellular location">
    <subcellularLocation>
        <location evidence="1">Cell projection</location>
        <location evidence="1">Cilium</location>
    </subcellularLocation>
</comment>
<dbReference type="OrthoDB" id="10254794at2759"/>
<evidence type="ECO:0000256" key="5">
    <source>
        <dbReference type="SAM" id="MobiDB-lite"/>
    </source>
</evidence>
<evidence type="ECO:0000313" key="7">
    <source>
        <dbReference type="Proteomes" id="UP000504634"/>
    </source>
</evidence>
<dbReference type="Proteomes" id="UP000504634">
    <property type="component" value="Unplaced"/>
</dbReference>